<dbReference type="EMBL" id="JWZX01002071">
    <property type="protein sequence ID" value="KOO31168.1"/>
    <property type="molecule type" value="Genomic_DNA"/>
</dbReference>
<dbReference type="PANTHER" id="PTHR32116">
    <property type="entry name" value="GALACTURONOSYLTRANSFERASE 4-RELATED"/>
    <property type="match status" value="1"/>
</dbReference>
<dbReference type="Pfam" id="PF01501">
    <property type="entry name" value="Glyco_transf_8"/>
    <property type="match status" value="1"/>
</dbReference>
<gene>
    <name evidence="3" type="ORF">Ctob_005135</name>
</gene>
<organism evidence="3 4">
    <name type="scientific">Chrysochromulina tobinii</name>
    <dbReference type="NCBI Taxonomy" id="1460289"/>
    <lineage>
        <taxon>Eukaryota</taxon>
        <taxon>Haptista</taxon>
        <taxon>Haptophyta</taxon>
        <taxon>Prymnesiophyceae</taxon>
        <taxon>Prymnesiales</taxon>
        <taxon>Chrysochromulinaceae</taxon>
        <taxon>Chrysochromulina</taxon>
    </lineage>
</organism>
<evidence type="ECO:0000256" key="1">
    <source>
        <dbReference type="ARBA" id="ARBA00004877"/>
    </source>
</evidence>
<dbReference type="Gene3D" id="3.90.550.10">
    <property type="entry name" value="Spore Coat Polysaccharide Biosynthesis Protein SpsA, Chain A"/>
    <property type="match status" value="1"/>
</dbReference>
<name>A0A0M0JYG2_9EUKA</name>
<comment type="caution">
    <text evidence="3">The sequence shown here is derived from an EMBL/GenBank/DDBJ whole genome shotgun (WGS) entry which is preliminary data.</text>
</comment>
<dbReference type="Proteomes" id="UP000037460">
    <property type="component" value="Unassembled WGS sequence"/>
</dbReference>
<feature type="region of interest" description="Disordered" evidence="2">
    <location>
        <begin position="2030"/>
        <end position="2053"/>
    </location>
</feature>
<evidence type="ECO:0000313" key="4">
    <source>
        <dbReference type="Proteomes" id="UP000037460"/>
    </source>
</evidence>
<dbReference type="OrthoDB" id="411524at2759"/>
<dbReference type="InterPro" id="IPR029993">
    <property type="entry name" value="GAUT"/>
</dbReference>
<dbReference type="PANTHER" id="PTHR32116:SF4">
    <property type="entry name" value="POLYGALACTURONATE 4-ALPHA-GALACTURONOSYLTRANSFERASE"/>
    <property type="match status" value="1"/>
</dbReference>
<sequence>MQPGAPVKLDEPSFDETVIEPTSGEDSAAIESPLTPEAPESFAIVVAIGSLFMNSPETNIDIWLIGDIQRGDTQAQALNYTSLLNRLETALMPVAPKQTIHVMDIDEATATLEKDGVSPLWKWPQFGSQGGFQDQDHQPPTILHPEPWDYDNMHHDPFNMLRFYLPYLGPFRGLETLFFCDDDIVIQKPIASLEIPMGEGIVIAGTCNGWLWDEDCMRNKPYVNAFSWVDYPVTYLGKDKASGYIGCTMSAEESGHRQCQKDEFAEIIMQWSRDFNGRELNATAQPKWNFGMSRFNMTEWRAQNMTDRFDNYMRANYEKKLLPETSLSFGLGISYFAFADTVVCWNSLVGDPAFVDGLGYISKADLNANKMNASKFLGDATVLHWSGRNKPFDPKSEMDPEIYKPFDDVWDWMQENGNIEDFGRQTPDETQGAIRGLLYADQHSGAEWFLELLDETKELCAAGGTANPTAAFAGESFIPPHFEAVQNDIPICALKLSCLWSFVAQNVPRYMEQRDKWCLGGKEVEMTEVPEEGSGDIAQDHYAIHDRHGETLCNWVDKLLEMYPNRTDYTGQDPEGIQLLWRLYEENVFGGSRELVPCTQACGVKPGRMLKYMRTWSQPQMSDEDKSRPMYIQHESQDGIAPKYFIGDFSGANCDGSSLPFGGCTGSENYLPAITWETYKIVELTRWNLVDRCLVESPFARGITEDPTATIDLNFKGEKGEIVFDDLLHCMRDSAAQQIADKTRTNVFVNETAKNWKLIHYEYCAVPSHIQPCVDAVVAHVVDKHSVAAQSYNFDPNFAMLDDMTHHERTRSTRWLGISNAEEVTAGLIHGGFAIFVQPIYCFAWQKNANGVEISKYLAQLPPQYIVPGSRPFEPFDLKSFTASFDESVDGRTHALIAFGQIDNVTWVQELRAATNRPVVVLGFMRDVLSHRIQAFFADDERRHMANRSSVAFIRAMMHSWMNSDDYPQDAQLQYVYEFNETWRNMTIDALWNARNSSAISSGADADRDSPLASVYLGPVGDPQNIRRSLCIFAHATQLPIPWKIYETDNENRNGIVPSKYIATVDEDVASVLLAKEKREFFFVARALDAFEAFAESYGCLATPTDTAIALPKFGAGPLMVGHETSTVKAASTEIPSTTAPVVQYTRTFVGSVPTDFPLYYFHHVPKTGGTTLSEYLLKLPAMWTVPGSERSDGFNMTRYLAVEDEVCSRMNALIAFSHMQTRTWLNNILPTKLGMRKIETIFMLRDILPHRISFFHEMVGPEAHGADQEELDVGKTVHRPYLEFQEWAAKDDDPKHTNMSWLTNNSGEALDIAPIAVAECIRNKMCRNPRMDDNQLRSIYKLNFAWVKVPVQDFFNQLHAKAPLESCSSSKAVGKDPVFFRHCPNAAADVGLALIGHLALMRETLCLMDRMLGIPVVYNGVAKGGMNWRFKALRPMDAEKSFNSSSAHFLLTRQRRELIFNSMTFATVLEQASAYGCIPPLPAPAPEEPATILPAWAGTAGMEPAWQASSTDEYQCYEPPPMLLEIASGAADSFNALGADDFGSGSGEVLSGSGEVRDETEFSVPNFHDVTYVARYKRAHEAVAAKLKDLRVISTGVKLLYLQASLGTGLLNKPVYFNPNRTEADYVWTDSSGQPTPADVAWNPCGSCLFDADAPPRNTTLDALWCPSGATTNGLLVPRRPAFEEFAQDMTAFLYDNVYASLRVNDGLRLMVTMDEPHTWVNLAIGNATAAQTKERMREAQLFNDDWVDSHTPGLWVMRSKEGQGTGLIGERTRVAHSILNIYRVTKEGPVRGRADLDKFWCWTAILLYRQRSICKSFQSHGCRLEIDPTTEAGLLALAYGNGTNDVNLDVWRSDYGMYMQRRNTPESKGYWWQGPADQLFGRYSRGFAHPQATIEMVLDQGLWGGLPLIEARNLTLRVVYFDNAIGHFYVGYDALDGPRGWTINTTNTLRWREVTLNITDGRFARGEGGGPNGADVWLRDLSSCSSTTTWENCYMRPTLFDSLEVVELTRDQAIVEPVLKAFINEPSTPTPPELVSEFPAEAPWMPGTAEE</sequence>
<dbReference type="InterPro" id="IPR029044">
    <property type="entry name" value="Nucleotide-diphossugar_trans"/>
</dbReference>
<keyword evidence="4" id="KW-1185">Reference proteome</keyword>
<reference evidence="4" key="1">
    <citation type="journal article" date="2015" name="PLoS Genet.">
        <title>Genome Sequence and Transcriptome Analyses of Chrysochromulina tobin: Metabolic Tools for Enhanced Algal Fitness in the Prominent Order Prymnesiales (Haptophyceae).</title>
        <authorList>
            <person name="Hovde B.T."/>
            <person name="Deodato C.R."/>
            <person name="Hunsperger H.M."/>
            <person name="Ryken S.A."/>
            <person name="Yost W."/>
            <person name="Jha R.K."/>
            <person name="Patterson J."/>
            <person name="Monnat R.J. Jr."/>
            <person name="Barlow S.B."/>
            <person name="Starkenburg S.R."/>
            <person name="Cattolico R.A."/>
        </authorList>
    </citation>
    <scope>NUCLEOTIDE SEQUENCE</scope>
    <source>
        <strain evidence="4">CCMP291</strain>
    </source>
</reference>
<dbReference type="GO" id="GO:0047262">
    <property type="term" value="F:polygalacturonate 4-alpha-galacturonosyltransferase activity"/>
    <property type="evidence" value="ECO:0007669"/>
    <property type="project" value="InterPro"/>
</dbReference>
<evidence type="ECO:0000256" key="2">
    <source>
        <dbReference type="SAM" id="MobiDB-lite"/>
    </source>
</evidence>
<dbReference type="InterPro" id="IPR002495">
    <property type="entry name" value="Glyco_trans_8"/>
</dbReference>
<accession>A0A0M0JYG2</accession>
<protein>
    <submittedName>
        <fullName evidence="3">Uncharacterized protein</fullName>
    </submittedName>
</protein>
<dbReference type="SUPFAM" id="SSF53448">
    <property type="entry name" value="Nucleotide-diphospho-sugar transferases"/>
    <property type="match status" value="1"/>
</dbReference>
<evidence type="ECO:0000313" key="3">
    <source>
        <dbReference type="EMBL" id="KOO31168.1"/>
    </source>
</evidence>
<proteinExistence type="predicted"/>
<comment type="pathway">
    <text evidence="1">Glycan metabolism; pectin biosynthesis.</text>
</comment>